<keyword evidence="3" id="KW-1185">Reference proteome</keyword>
<dbReference type="OrthoDB" id="156206at2157"/>
<dbReference type="EMBL" id="BMPG01000001">
    <property type="protein sequence ID" value="GGL51998.1"/>
    <property type="molecule type" value="Genomic_DNA"/>
</dbReference>
<feature type="region of interest" description="Disordered" evidence="1">
    <location>
        <begin position="1"/>
        <end position="21"/>
    </location>
</feature>
<accession>A0A830FG65</accession>
<dbReference type="RefSeq" id="WP_188976047.1">
    <property type="nucleotide sequence ID" value="NZ_BMPG01000001.1"/>
</dbReference>
<reference evidence="2" key="2">
    <citation type="submission" date="2020-09" db="EMBL/GenBank/DDBJ databases">
        <authorList>
            <person name="Sun Q."/>
            <person name="Ohkuma M."/>
        </authorList>
    </citation>
    <scope>NUCLEOTIDE SEQUENCE</scope>
    <source>
        <strain evidence="2">JCM 19596</strain>
    </source>
</reference>
<organism evidence="2 3">
    <name type="scientific">Halocalculus aciditolerans</name>
    <dbReference type="NCBI Taxonomy" id="1383812"/>
    <lineage>
        <taxon>Archaea</taxon>
        <taxon>Methanobacteriati</taxon>
        <taxon>Methanobacteriota</taxon>
        <taxon>Stenosarchaea group</taxon>
        <taxon>Halobacteria</taxon>
        <taxon>Halobacteriales</taxon>
        <taxon>Halobacteriaceae</taxon>
        <taxon>Halocalculus</taxon>
    </lineage>
</organism>
<sequence>MSEPGVPNPEEDGGREEGGVELPCGERIERGDLDLGMREFGCACGETHAVVMDMHPLGRFFPEDVVDVLREAVEPSEKDEFDEFSTVHLMGAVREEFPEDVVAVDASANGDVGYAAAWVADFDARTLHEYAVELMVELMEHAVSHGTEASAQSEFEAQMAEFDAAAFVEEYRAERDWDADRVGPR</sequence>
<gene>
    <name evidence="2" type="ORF">GCM10009039_07850</name>
</gene>
<dbReference type="AlphaFoldDB" id="A0A830FG65"/>
<evidence type="ECO:0000256" key="1">
    <source>
        <dbReference type="SAM" id="MobiDB-lite"/>
    </source>
</evidence>
<dbReference type="Pfam" id="PF19132">
    <property type="entry name" value="DUF5815"/>
    <property type="match status" value="1"/>
</dbReference>
<evidence type="ECO:0000313" key="2">
    <source>
        <dbReference type="EMBL" id="GGL51998.1"/>
    </source>
</evidence>
<proteinExistence type="predicted"/>
<evidence type="ECO:0000313" key="3">
    <source>
        <dbReference type="Proteomes" id="UP000607197"/>
    </source>
</evidence>
<dbReference type="Proteomes" id="UP000607197">
    <property type="component" value="Unassembled WGS sequence"/>
</dbReference>
<reference evidence="2" key="1">
    <citation type="journal article" date="2014" name="Int. J. Syst. Evol. Microbiol.">
        <title>Complete genome sequence of Corynebacterium casei LMG S-19264T (=DSM 44701T), isolated from a smear-ripened cheese.</title>
        <authorList>
            <consortium name="US DOE Joint Genome Institute (JGI-PGF)"/>
            <person name="Walter F."/>
            <person name="Albersmeier A."/>
            <person name="Kalinowski J."/>
            <person name="Ruckert C."/>
        </authorList>
    </citation>
    <scope>NUCLEOTIDE SEQUENCE</scope>
    <source>
        <strain evidence="2">JCM 19596</strain>
    </source>
</reference>
<comment type="caution">
    <text evidence="2">The sequence shown here is derived from an EMBL/GenBank/DDBJ whole genome shotgun (WGS) entry which is preliminary data.</text>
</comment>
<protein>
    <submittedName>
        <fullName evidence="2">Uncharacterized protein</fullName>
    </submittedName>
</protein>
<dbReference type="InterPro" id="IPR043853">
    <property type="entry name" value="DUF5815"/>
</dbReference>
<name>A0A830FG65_9EURY</name>